<dbReference type="InterPro" id="IPR050065">
    <property type="entry name" value="GlmU-like"/>
</dbReference>
<evidence type="ECO:0000256" key="7">
    <source>
        <dbReference type="ARBA" id="ARBA00023268"/>
    </source>
</evidence>
<comment type="similarity">
    <text evidence="3">In the C-terminal section; belongs to the transferase hexapeptide repeat family.</text>
</comment>
<comment type="catalytic activity">
    <reaction evidence="9">
        <text>alpha-D-glucosamine 1-phosphate + acetyl-CoA = N-acetyl-alpha-D-glucosamine 1-phosphate + CoA + H(+)</text>
        <dbReference type="Rhea" id="RHEA:13725"/>
        <dbReference type="ChEBI" id="CHEBI:15378"/>
        <dbReference type="ChEBI" id="CHEBI:57287"/>
        <dbReference type="ChEBI" id="CHEBI:57288"/>
        <dbReference type="ChEBI" id="CHEBI:57776"/>
        <dbReference type="ChEBI" id="CHEBI:58516"/>
        <dbReference type="EC" id="2.3.1.157"/>
    </reaction>
</comment>
<sequence>MLKGVVLAAGLGSRLNPLTATRPKHLLPIAGKPILEHIIVALKEAGVEEIGVVVHYFKEKIAELLGSGEKYGVKITYIEQGGAKGTAHAIMAAKNYVGSEIFVVVYGDVTARASVIREALKLHEEVGAAATMVSVEVEDPWNYGVLSIDENGLLVRVVEKPKRGEEPSNLINAGIYVLDGSKVFQQIERTPISPRGEIEFTDTLQLLVNRDEKVAVLRTSREWWFDIGRPWDLLDANKALLKELAEREGWMGGVKVDASAKIEDEVELVPPVVIGRGCVVKRRSVIGPNTVLCSGVTVGVNCKIENTIILSRSNIGNSCKISHSIVGGDCVVESDVEFRSWNPDGSNIFMTIKGVRVDSGRKKMGSVVGDYSFIGRGAVIAPGTSIFPWSVVPRRMLVFSDVHYAP</sequence>
<dbReference type="InterPro" id="IPR023915">
    <property type="entry name" value="Bifunctiontional_GlmU_arc-type"/>
</dbReference>
<dbReference type="PANTHER" id="PTHR43584:SF8">
    <property type="entry name" value="N-ACETYLMURAMATE ALPHA-1-PHOSPHATE URIDYLYLTRANSFERASE"/>
    <property type="match status" value="1"/>
</dbReference>
<dbReference type="Pfam" id="PF00483">
    <property type="entry name" value="NTP_transferase"/>
    <property type="match status" value="1"/>
</dbReference>
<comment type="pathway">
    <text evidence="1">Nucleotide-sugar biosynthesis; UDP-N-acetyl-alpha-D-glucosamine biosynthesis; N-acetyl-alpha-D-glucosamine 1-phosphate from alpha-D-glucosamine 6-phosphate (route II): step 2/2.</text>
</comment>
<evidence type="ECO:0000256" key="5">
    <source>
        <dbReference type="ARBA" id="ARBA00022679"/>
    </source>
</evidence>
<dbReference type="GO" id="GO:0003977">
    <property type="term" value="F:UDP-N-acetylglucosamine diphosphorylase activity"/>
    <property type="evidence" value="ECO:0007669"/>
    <property type="project" value="UniProtKB-EC"/>
</dbReference>
<dbReference type="NCBIfam" id="TIGR03992">
    <property type="entry name" value="Arch_glmU"/>
    <property type="match status" value="1"/>
</dbReference>
<comment type="caution">
    <text evidence="13">The sequence shown here is derived from an EMBL/GenBank/DDBJ whole genome shotgun (WGS) entry which is preliminary data.</text>
</comment>
<dbReference type="UniPathway" id="UPA00113">
    <property type="reaction ID" value="UER00532"/>
</dbReference>
<feature type="domain" description="Nucleotidyl transferase" evidence="11">
    <location>
        <begin position="3"/>
        <end position="242"/>
    </location>
</feature>
<comment type="catalytic activity">
    <reaction evidence="10">
        <text>N-acetyl-alpha-D-glucosamine 1-phosphate + UTP + H(+) = UDP-N-acetyl-alpha-D-glucosamine + diphosphate</text>
        <dbReference type="Rhea" id="RHEA:13509"/>
        <dbReference type="ChEBI" id="CHEBI:15378"/>
        <dbReference type="ChEBI" id="CHEBI:33019"/>
        <dbReference type="ChEBI" id="CHEBI:46398"/>
        <dbReference type="ChEBI" id="CHEBI:57705"/>
        <dbReference type="ChEBI" id="CHEBI:57776"/>
        <dbReference type="EC" id="2.7.7.23"/>
    </reaction>
</comment>
<dbReference type="EMBL" id="QMQZ01000082">
    <property type="protein sequence ID" value="RLE51053.1"/>
    <property type="molecule type" value="Genomic_DNA"/>
</dbReference>
<accession>A0A497EUI8</accession>
<evidence type="ECO:0000256" key="10">
    <source>
        <dbReference type="ARBA" id="ARBA00048493"/>
    </source>
</evidence>
<evidence type="ECO:0000256" key="4">
    <source>
        <dbReference type="ARBA" id="ARBA00007947"/>
    </source>
</evidence>
<dbReference type="InterPro" id="IPR005835">
    <property type="entry name" value="NTP_transferase_dom"/>
</dbReference>
<comment type="similarity">
    <text evidence="4">In the N-terminal section; belongs to the N-acetylglucosamine-1-phosphate uridyltransferase family.</text>
</comment>
<dbReference type="GO" id="GO:0019134">
    <property type="term" value="F:glucosamine-1-phosphate N-acetyltransferase activity"/>
    <property type="evidence" value="ECO:0007669"/>
    <property type="project" value="UniProtKB-EC"/>
</dbReference>
<gene>
    <name evidence="13" type="ORF">DRJ20_02680</name>
</gene>
<keyword evidence="7" id="KW-0511">Multifunctional enzyme</keyword>
<feature type="domain" description="Mannose-1-phosphate guanyltransferase C-terminal" evidence="12">
    <location>
        <begin position="269"/>
        <end position="375"/>
    </location>
</feature>
<evidence type="ECO:0000256" key="2">
    <source>
        <dbReference type="ARBA" id="ARBA00005208"/>
    </source>
</evidence>
<name>A0A497EUI8_9CREN</name>
<dbReference type="InterPro" id="IPR011004">
    <property type="entry name" value="Trimer_LpxA-like_sf"/>
</dbReference>
<protein>
    <submittedName>
        <fullName evidence="13">Uncharacterized protein</fullName>
    </submittedName>
</protein>
<reference evidence="13 14" key="1">
    <citation type="submission" date="2018-06" db="EMBL/GenBank/DDBJ databases">
        <title>Extensive metabolic versatility and redundancy in microbially diverse, dynamic hydrothermal sediments.</title>
        <authorList>
            <person name="Dombrowski N."/>
            <person name="Teske A."/>
            <person name="Baker B.J."/>
        </authorList>
    </citation>
    <scope>NUCLEOTIDE SEQUENCE [LARGE SCALE GENOMIC DNA]</scope>
    <source>
        <strain evidence="13">B29_G17</strain>
    </source>
</reference>
<dbReference type="AlphaFoldDB" id="A0A497EUI8"/>
<evidence type="ECO:0000256" key="9">
    <source>
        <dbReference type="ARBA" id="ARBA00048247"/>
    </source>
</evidence>
<proteinExistence type="inferred from homology"/>
<evidence type="ECO:0000313" key="13">
    <source>
        <dbReference type="EMBL" id="RLE51053.1"/>
    </source>
</evidence>
<dbReference type="InterPro" id="IPR056729">
    <property type="entry name" value="GMPPB_C"/>
</dbReference>
<dbReference type="Gene3D" id="3.90.550.10">
    <property type="entry name" value="Spore Coat Polysaccharide Biosynthesis Protein SpsA, Chain A"/>
    <property type="match status" value="1"/>
</dbReference>
<dbReference type="SUPFAM" id="SSF51161">
    <property type="entry name" value="Trimeric LpxA-like enzymes"/>
    <property type="match status" value="1"/>
</dbReference>
<evidence type="ECO:0000256" key="1">
    <source>
        <dbReference type="ARBA" id="ARBA00005166"/>
    </source>
</evidence>
<dbReference type="PANTHER" id="PTHR43584">
    <property type="entry name" value="NUCLEOTIDYL TRANSFERASE"/>
    <property type="match status" value="1"/>
</dbReference>
<evidence type="ECO:0000256" key="6">
    <source>
        <dbReference type="ARBA" id="ARBA00022695"/>
    </source>
</evidence>
<keyword evidence="8" id="KW-0012">Acyltransferase</keyword>
<dbReference type="SUPFAM" id="SSF53448">
    <property type="entry name" value="Nucleotide-diphospho-sugar transferases"/>
    <property type="match status" value="1"/>
</dbReference>
<dbReference type="InterPro" id="IPR029044">
    <property type="entry name" value="Nucleotide-diphossugar_trans"/>
</dbReference>
<evidence type="ECO:0000259" key="11">
    <source>
        <dbReference type="Pfam" id="PF00483"/>
    </source>
</evidence>
<evidence type="ECO:0000313" key="14">
    <source>
        <dbReference type="Proteomes" id="UP000268446"/>
    </source>
</evidence>
<comment type="pathway">
    <text evidence="2">Nucleotide-sugar biosynthesis; UDP-N-acetyl-alpha-D-glucosamine biosynthesis; UDP-N-acetyl-alpha-D-glucosamine from N-acetyl-alpha-D-glucosamine 1-phosphate: step 1/1.</text>
</comment>
<dbReference type="Pfam" id="PF25087">
    <property type="entry name" value="GMPPB_C"/>
    <property type="match status" value="1"/>
</dbReference>
<keyword evidence="6" id="KW-0548">Nucleotidyltransferase</keyword>
<organism evidence="13 14">
    <name type="scientific">Thermoproteota archaeon</name>
    <dbReference type="NCBI Taxonomy" id="2056631"/>
    <lineage>
        <taxon>Archaea</taxon>
        <taxon>Thermoproteota</taxon>
    </lineage>
</organism>
<dbReference type="Proteomes" id="UP000268446">
    <property type="component" value="Unassembled WGS sequence"/>
</dbReference>
<evidence type="ECO:0000256" key="8">
    <source>
        <dbReference type="ARBA" id="ARBA00023315"/>
    </source>
</evidence>
<dbReference type="GO" id="GO:0006048">
    <property type="term" value="P:UDP-N-acetylglucosamine biosynthetic process"/>
    <property type="evidence" value="ECO:0007669"/>
    <property type="project" value="UniProtKB-UniPathway"/>
</dbReference>
<keyword evidence="5" id="KW-0808">Transferase</keyword>
<evidence type="ECO:0000259" key="12">
    <source>
        <dbReference type="Pfam" id="PF25087"/>
    </source>
</evidence>
<dbReference type="Gene3D" id="2.160.10.10">
    <property type="entry name" value="Hexapeptide repeat proteins"/>
    <property type="match status" value="1"/>
</dbReference>
<evidence type="ECO:0000256" key="3">
    <source>
        <dbReference type="ARBA" id="ARBA00007707"/>
    </source>
</evidence>